<keyword evidence="1" id="KW-0732">Signal</keyword>
<sequence length="132" mass="14085">MHPTPSLNCALCFAVALTLAAGLWTQPTAASFLQPNNNPAVKEFGVADAALVLCFDKTVYSLSRSPVSLVHITDKNINYVKVETLRPGYNGGVDAEVTGGAIKKPNIVITLTEGGKKSVFKSNVRVQMYCEA</sequence>
<reference evidence="3" key="1">
    <citation type="submission" date="2014-01" db="EMBL/GenBank/DDBJ databases">
        <title>The Genome Sequence of Anopheles farauti FAR1 (V2).</title>
        <authorList>
            <consortium name="The Broad Institute Genomics Platform"/>
            <person name="Neafsey D.E."/>
            <person name="Besansky N."/>
            <person name="Howell P."/>
            <person name="Walton C."/>
            <person name="Young S.K."/>
            <person name="Zeng Q."/>
            <person name="Gargeya S."/>
            <person name="Fitzgerald M."/>
            <person name="Haas B."/>
            <person name="Abouelleil A."/>
            <person name="Allen A.W."/>
            <person name="Alvarado L."/>
            <person name="Arachchi H.M."/>
            <person name="Berlin A.M."/>
            <person name="Chapman S.B."/>
            <person name="Gainer-Dewar J."/>
            <person name="Goldberg J."/>
            <person name="Griggs A."/>
            <person name="Gujja S."/>
            <person name="Hansen M."/>
            <person name="Howarth C."/>
            <person name="Imamovic A."/>
            <person name="Ireland A."/>
            <person name="Larimer J."/>
            <person name="McCowan C."/>
            <person name="Murphy C."/>
            <person name="Pearson M."/>
            <person name="Poon T.W."/>
            <person name="Priest M."/>
            <person name="Roberts A."/>
            <person name="Saif S."/>
            <person name="Shea T."/>
            <person name="Sisk P."/>
            <person name="Sykes S."/>
            <person name="Wortman J."/>
            <person name="Nusbaum C."/>
            <person name="Birren B."/>
        </authorList>
    </citation>
    <scope>NUCLEOTIDE SEQUENCE [LARGE SCALE GENOMIC DNA]</scope>
    <source>
        <strain evidence="3">FAR1</strain>
    </source>
</reference>
<feature type="signal peptide" evidence="1">
    <location>
        <begin position="1"/>
        <end position="20"/>
    </location>
</feature>
<accession>A0A182R0X1</accession>
<feature type="chain" id="PRO_5008133734" evidence="1">
    <location>
        <begin position="21"/>
        <end position="132"/>
    </location>
</feature>
<dbReference type="EnsemblMetazoa" id="AFAF020804-RA">
    <property type="protein sequence ID" value="AFAF020804-PA"/>
    <property type="gene ID" value="AFAF020804"/>
</dbReference>
<dbReference type="VEuPathDB" id="VectorBase:AFAF020804"/>
<reference evidence="2" key="2">
    <citation type="submission" date="2020-05" db="UniProtKB">
        <authorList>
            <consortium name="EnsemblMetazoa"/>
        </authorList>
    </citation>
    <scope>IDENTIFICATION</scope>
    <source>
        <strain evidence="2">FAR1</strain>
    </source>
</reference>
<evidence type="ECO:0000313" key="3">
    <source>
        <dbReference type="Proteomes" id="UP000075886"/>
    </source>
</evidence>
<evidence type="ECO:0000313" key="2">
    <source>
        <dbReference type="EnsemblMetazoa" id="AFAF020804-PA"/>
    </source>
</evidence>
<keyword evidence="3" id="KW-1185">Reference proteome</keyword>
<name>A0A182R0X1_9DIPT</name>
<organism evidence="2 3">
    <name type="scientific">Anopheles farauti</name>
    <dbReference type="NCBI Taxonomy" id="69004"/>
    <lineage>
        <taxon>Eukaryota</taxon>
        <taxon>Metazoa</taxon>
        <taxon>Ecdysozoa</taxon>
        <taxon>Arthropoda</taxon>
        <taxon>Hexapoda</taxon>
        <taxon>Insecta</taxon>
        <taxon>Pterygota</taxon>
        <taxon>Neoptera</taxon>
        <taxon>Endopterygota</taxon>
        <taxon>Diptera</taxon>
        <taxon>Nematocera</taxon>
        <taxon>Culicoidea</taxon>
        <taxon>Culicidae</taxon>
        <taxon>Anophelinae</taxon>
        <taxon>Anopheles</taxon>
    </lineage>
</organism>
<proteinExistence type="predicted"/>
<dbReference type="Proteomes" id="UP000075886">
    <property type="component" value="Unassembled WGS sequence"/>
</dbReference>
<evidence type="ECO:0000256" key="1">
    <source>
        <dbReference type="SAM" id="SignalP"/>
    </source>
</evidence>
<dbReference type="EMBL" id="AXCN02000347">
    <property type="status" value="NOT_ANNOTATED_CDS"/>
    <property type="molecule type" value="Genomic_DNA"/>
</dbReference>
<protein>
    <submittedName>
        <fullName evidence="2">Uncharacterized protein</fullName>
    </submittedName>
</protein>
<dbReference type="AlphaFoldDB" id="A0A182R0X1"/>